<protein>
    <submittedName>
        <fullName evidence="2">Uncharacterized protein</fullName>
    </submittedName>
</protein>
<sequence>MLVSPGGSLAHPPPTSARRGSARSSRAAGPMVSALPAQDIFAPFPLSVAWRGAHAAWIASPGGSSRRSEKRQRRDDQMLQVDEPMRD</sequence>
<feature type="region of interest" description="Disordered" evidence="1">
    <location>
        <begin position="1"/>
        <end position="30"/>
    </location>
</feature>
<keyword evidence="3" id="KW-1185">Reference proteome</keyword>
<reference evidence="2" key="2">
    <citation type="submission" date="2021-02" db="EMBL/GenBank/DDBJ databases">
        <authorList>
            <person name="Kimball J.A."/>
            <person name="Haas M.W."/>
            <person name="Macchietto M."/>
            <person name="Kono T."/>
            <person name="Duquette J."/>
            <person name="Shao M."/>
        </authorList>
    </citation>
    <scope>NUCLEOTIDE SEQUENCE</scope>
    <source>
        <tissue evidence="2">Fresh leaf tissue</tissue>
    </source>
</reference>
<evidence type="ECO:0000313" key="2">
    <source>
        <dbReference type="EMBL" id="KAG8071466.1"/>
    </source>
</evidence>
<organism evidence="2 3">
    <name type="scientific">Zizania palustris</name>
    <name type="common">Northern wild rice</name>
    <dbReference type="NCBI Taxonomy" id="103762"/>
    <lineage>
        <taxon>Eukaryota</taxon>
        <taxon>Viridiplantae</taxon>
        <taxon>Streptophyta</taxon>
        <taxon>Embryophyta</taxon>
        <taxon>Tracheophyta</taxon>
        <taxon>Spermatophyta</taxon>
        <taxon>Magnoliopsida</taxon>
        <taxon>Liliopsida</taxon>
        <taxon>Poales</taxon>
        <taxon>Poaceae</taxon>
        <taxon>BOP clade</taxon>
        <taxon>Oryzoideae</taxon>
        <taxon>Oryzeae</taxon>
        <taxon>Zizaniinae</taxon>
        <taxon>Zizania</taxon>
    </lineage>
</organism>
<comment type="caution">
    <text evidence="2">The sequence shown here is derived from an EMBL/GenBank/DDBJ whole genome shotgun (WGS) entry which is preliminary data.</text>
</comment>
<dbReference type="AlphaFoldDB" id="A0A8J5TCB3"/>
<evidence type="ECO:0000256" key="1">
    <source>
        <dbReference type="SAM" id="MobiDB-lite"/>
    </source>
</evidence>
<name>A0A8J5TCB3_ZIZPA</name>
<accession>A0A8J5TCB3</accession>
<reference evidence="2" key="1">
    <citation type="journal article" date="2021" name="bioRxiv">
        <title>Whole Genome Assembly and Annotation of Northern Wild Rice, Zizania palustris L., Supports a Whole Genome Duplication in the Zizania Genus.</title>
        <authorList>
            <person name="Haas M."/>
            <person name="Kono T."/>
            <person name="Macchietto M."/>
            <person name="Millas R."/>
            <person name="McGilp L."/>
            <person name="Shao M."/>
            <person name="Duquette J."/>
            <person name="Hirsch C.N."/>
            <person name="Kimball J."/>
        </authorList>
    </citation>
    <scope>NUCLEOTIDE SEQUENCE</scope>
    <source>
        <tissue evidence="2">Fresh leaf tissue</tissue>
    </source>
</reference>
<evidence type="ECO:0000313" key="3">
    <source>
        <dbReference type="Proteomes" id="UP000729402"/>
    </source>
</evidence>
<dbReference type="EMBL" id="JAAALK010000283">
    <property type="protein sequence ID" value="KAG8071466.1"/>
    <property type="molecule type" value="Genomic_DNA"/>
</dbReference>
<feature type="compositionally biased region" description="Basic and acidic residues" evidence="1">
    <location>
        <begin position="72"/>
        <end position="87"/>
    </location>
</feature>
<feature type="region of interest" description="Disordered" evidence="1">
    <location>
        <begin position="58"/>
        <end position="87"/>
    </location>
</feature>
<dbReference type="Proteomes" id="UP000729402">
    <property type="component" value="Unassembled WGS sequence"/>
</dbReference>
<proteinExistence type="predicted"/>
<feature type="compositionally biased region" description="Low complexity" evidence="1">
    <location>
        <begin position="16"/>
        <end position="29"/>
    </location>
</feature>
<gene>
    <name evidence="2" type="ORF">GUJ93_ZPchr0006g45679</name>
</gene>